<sequence length="220" mass="24695">MEATTKDGKAQLRAVLEWLGQDAAVGKAIAEGVALIVSRDDIKALKERPLPFRDTEAVSSPAGRGKRKATINGCEDAKSQKRARRPDKPQPLPICVNCSQEFDWHQNHKRACRSHDGTLEVDHEDGYWRDCEWDEEIDTPRNRREHPEGFVWSCCDNDGTALGCKRRAHQRFRTLPATDGPKQGDNHGGSSSPSVISVRDTDSEIGSETDDEDYEDFYDE</sequence>
<protein>
    <recommendedName>
        <fullName evidence="4">C2H2-type domain-containing protein</fullName>
    </recommendedName>
</protein>
<dbReference type="PANTHER" id="PTHR38167">
    <property type="entry name" value="C2H2-TYPE DOMAIN-CONTAINING PROTEIN"/>
    <property type="match status" value="1"/>
</dbReference>
<feature type="compositionally biased region" description="Acidic residues" evidence="1">
    <location>
        <begin position="203"/>
        <end position="220"/>
    </location>
</feature>
<feature type="region of interest" description="Disordered" evidence="1">
    <location>
        <begin position="53"/>
        <end position="90"/>
    </location>
</feature>
<evidence type="ECO:0000313" key="2">
    <source>
        <dbReference type="EMBL" id="KXJ90530.1"/>
    </source>
</evidence>
<accession>A0A136IZX8</accession>
<dbReference type="PANTHER" id="PTHR38167:SF1">
    <property type="entry name" value="C2H2-TYPE DOMAIN-CONTAINING PROTEIN"/>
    <property type="match status" value="1"/>
</dbReference>
<dbReference type="OrthoDB" id="5422613at2759"/>
<dbReference type="AlphaFoldDB" id="A0A136IZX8"/>
<dbReference type="STRING" id="196109.A0A136IZX8"/>
<gene>
    <name evidence="2" type="ORF">Micbo1qcDRAFT_205364</name>
</gene>
<dbReference type="InParanoid" id="A0A136IZX8"/>
<evidence type="ECO:0008006" key="4">
    <source>
        <dbReference type="Google" id="ProtNLM"/>
    </source>
</evidence>
<organism evidence="2 3">
    <name type="scientific">Microdochium bolleyi</name>
    <dbReference type="NCBI Taxonomy" id="196109"/>
    <lineage>
        <taxon>Eukaryota</taxon>
        <taxon>Fungi</taxon>
        <taxon>Dikarya</taxon>
        <taxon>Ascomycota</taxon>
        <taxon>Pezizomycotina</taxon>
        <taxon>Sordariomycetes</taxon>
        <taxon>Xylariomycetidae</taxon>
        <taxon>Xylariales</taxon>
        <taxon>Microdochiaceae</taxon>
        <taxon>Microdochium</taxon>
    </lineage>
</organism>
<reference evidence="3" key="1">
    <citation type="submission" date="2016-02" db="EMBL/GenBank/DDBJ databases">
        <title>Draft genome sequence of Microdochium bolleyi, a fungal endophyte of beachgrass.</title>
        <authorList>
            <consortium name="DOE Joint Genome Institute"/>
            <person name="David A.S."/>
            <person name="May G."/>
            <person name="Haridas S."/>
            <person name="Lim J."/>
            <person name="Wang M."/>
            <person name="Labutti K."/>
            <person name="Lipzen A."/>
            <person name="Barry K."/>
            <person name="Grigoriev I.V."/>
        </authorList>
    </citation>
    <scope>NUCLEOTIDE SEQUENCE [LARGE SCALE GENOMIC DNA]</scope>
    <source>
        <strain evidence="3">J235TASD1</strain>
    </source>
</reference>
<proteinExistence type="predicted"/>
<name>A0A136IZX8_9PEZI</name>
<evidence type="ECO:0000256" key="1">
    <source>
        <dbReference type="SAM" id="MobiDB-lite"/>
    </source>
</evidence>
<dbReference type="EMBL" id="KQ964252">
    <property type="protein sequence ID" value="KXJ90530.1"/>
    <property type="molecule type" value="Genomic_DNA"/>
</dbReference>
<dbReference type="Proteomes" id="UP000070501">
    <property type="component" value="Unassembled WGS sequence"/>
</dbReference>
<feature type="region of interest" description="Disordered" evidence="1">
    <location>
        <begin position="175"/>
        <end position="220"/>
    </location>
</feature>
<keyword evidence="3" id="KW-1185">Reference proteome</keyword>
<evidence type="ECO:0000313" key="3">
    <source>
        <dbReference type="Proteomes" id="UP000070501"/>
    </source>
</evidence>